<proteinExistence type="predicted"/>
<accession>A0A848QPI3</accession>
<dbReference type="AlphaFoldDB" id="A0A848QPI3"/>
<evidence type="ECO:0008006" key="3">
    <source>
        <dbReference type="Google" id="ProtNLM"/>
    </source>
</evidence>
<reference evidence="1 2" key="1">
    <citation type="submission" date="2020-04" db="EMBL/GenBank/DDBJ databases">
        <authorList>
            <person name="Liu A."/>
        </authorList>
    </citation>
    <scope>NUCLEOTIDE SEQUENCE [LARGE SCALE GENOMIC DNA]</scope>
    <source>
        <strain evidence="1 2">RZ02</strain>
    </source>
</reference>
<dbReference type="Proteomes" id="UP000561181">
    <property type="component" value="Unassembled WGS sequence"/>
</dbReference>
<keyword evidence="2" id="KW-1185">Reference proteome</keyword>
<sequence>MPLNRFITIAWGKSGIDGKRSVAATGQFVTRAREWLRGHGHAMPWVWVQETGDVFGQHCHLLLHVDRSMKDLFGPMPLRWVKAILPERYVAKTLDTQTLPAARSAASNPLAYEAQLLGKLHYMMKTAPASLEEPLGMAGRGHKPWGQSCPVYGKRAAVWQNWKQWREGGALIA</sequence>
<evidence type="ECO:0000313" key="2">
    <source>
        <dbReference type="Proteomes" id="UP000561181"/>
    </source>
</evidence>
<gene>
    <name evidence="1" type="ORF">HKD42_08225</name>
</gene>
<protein>
    <recommendedName>
        <fullName evidence="3">Replication protein</fullName>
    </recommendedName>
</protein>
<dbReference type="EMBL" id="JABCRE010000003">
    <property type="protein sequence ID" value="NMW32045.1"/>
    <property type="molecule type" value="Genomic_DNA"/>
</dbReference>
<dbReference type="RefSeq" id="WP_170012365.1">
    <property type="nucleotide sequence ID" value="NZ_JABCRE010000003.1"/>
</dbReference>
<comment type="caution">
    <text evidence="1">The sequence shown here is derived from an EMBL/GenBank/DDBJ whole genome shotgun (WGS) entry which is preliminary data.</text>
</comment>
<evidence type="ECO:0000313" key="1">
    <source>
        <dbReference type="EMBL" id="NMW32045.1"/>
    </source>
</evidence>
<organism evidence="1 2">
    <name type="scientific">Pontixanthobacter rizhaonensis</name>
    <dbReference type="NCBI Taxonomy" id="2730337"/>
    <lineage>
        <taxon>Bacteria</taxon>
        <taxon>Pseudomonadati</taxon>
        <taxon>Pseudomonadota</taxon>
        <taxon>Alphaproteobacteria</taxon>
        <taxon>Sphingomonadales</taxon>
        <taxon>Erythrobacteraceae</taxon>
        <taxon>Pontixanthobacter</taxon>
    </lineage>
</organism>
<name>A0A848QPI3_9SPHN</name>